<feature type="transmembrane region" description="Helical" evidence="6">
    <location>
        <begin position="187"/>
        <end position="209"/>
    </location>
</feature>
<feature type="transmembrane region" description="Helical" evidence="6">
    <location>
        <begin position="157"/>
        <end position="181"/>
    </location>
</feature>
<protein>
    <submittedName>
        <fullName evidence="8">Cation diffusion facilitator family transporter</fullName>
    </submittedName>
</protein>
<name>A0ABP9DHH4_9BACT</name>
<keyword evidence="4 6" id="KW-1133">Transmembrane helix</keyword>
<evidence type="ECO:0000256" key="2">
    <source>
        <dbReference type="ARBA" id="ARBA00022448"/>
    </source>
</evidence>
<feature type="domain" description="Cation efflux protein transmembrane" evidence="7">
    <location>
        <begin position="12"/>
        <end position="212"/>
    </location>
</feature>
<dbReference type="SUPFAM" id="SSF161111">
    <property type="entry name" value="Cation efflux protein transmembrane domain-like"/>
    <property type="match status" value="1"/>
</dbReference>
<dbReference type="InterPro" id="IPR036837">
    <property type="entry name" value="Cation_efflux_CTD_sf"/>
</dbReference>
<feature type="transmembrane region" description="Helical" evidence="6">
    <location>
        <begin position="35"/>
        <end position="54"/>
    </location>
</feature>
<dbReference type="Pfam" id="PF01545">
    <property type="entry name" value="Cation_efflux"/>
    <property type="match status" value="1"/>
</dbReference>
<reference evidence="9" key="1">
    <citation type="journal article" date="2019" name="Int. J. Syst. Evol. Microbiol.">
        <title>The Global Catalogue of Microorganisms (GCM) 10K type strain sequencing project: providing services to taxonomists for standard genome sequencing and annotation.</title>
        <authorList>
            <consortium name="The Broad Institute Genomics Platform"/>
            <consortium name="The Broad Institute Genome Sequencing Center for Infectious Disease"/>
            <person name="Wu L."/>
            <person name="Ma J."/>
        </authorList>
    </citation>
    <scope>NUCLEOTIDE SEQUENCE [LARGE SCALE GENOMIC DNA]</scope>
    <source>
        <strain evidence="9">JCM 18326</strain>
    </source>
</reference>
<keyword evidence="9" id="KW-1185">Reference proteome</keyword>
<dbReference type="InterPro" id="IPR058533">
    <property type="entry name" value="Cation_efflux_TM"/>
</dbReference>
<evidence type="ECO:0000256" key="6">
    <source>
        <dbReference type="SAM" id="Phobius"/>
    </source>
</evidence>
<feature type="transmembrane region" description="Helical" evidence="6">
    <location>
        <begin position="116"/>
        <end position="136"/>
    </location>
</feature>
<dbReference type="SUPFAM" id="SSF160240">
    <property type="entry name" value="Cation efflux protein cytoplasmic domain-like"/>
    <property type="match status" value="1"/>
</dbReference>
<evidence type="ECO:0000313" key="9">
    <source>
        <dbReference type="Proteomes" id="UP001500298"/>
    </source>
</evidence>
<dbReference type="InterPro" id="IPR002524">
    <property type="entry name" value="Cation_efflux"/>
</dbReference>
<dbReference type="Gene3D" id="3.30.70.1350">
    <property type="entry name" value="Cation efflux protein, cytoplasmic domain"/>
    <property type="match status" value="1"/>
</dbReference>
<dbReference type="RefSeq" id="WP_345372742.1">
    <property type="nucleotide sequence ID" value="NZ_BAABJX010000042.1"/>
</dbReference>
<keyword evidence="2" id="KW-0813">Transport</keyword>
<keyword evidence="5 6" id="KW-0472">Membrane</keyword>
<comment type="caution">
    <text evidence="8">The sequence shown here is derived from an EMBL/GenBank/DDBJ whole genome shotgun (WGS) entry which is preliminary data.</text>
</comment>
<evidence type="ECO:0000313" key="8">
    <source>
        <dbReference type="EMBL" id="GAA4841022.1"/>
    </source>
</evidence>
<proteinExistence type="predicted"/>
<dbReference type="NCBIfam" id="TIGR01297">
    <property type="entry name" value="CDF"/>
    <property type="match status" value="1"/>
</dbReference>
<organism evidence="8 9">
    <name type="scientific">Algivirga pacifica</name>
    <dbReference type="NCBI Taxonomy" id="1162670"/>
    <lineage>
        <taxon>Bacteria</taxon>
        <taxon>Pseudomonadati</taxon>
        <taxon>Bacteroidota</taxon>
        <taxon>Cytophagia</taxon>
        <taxon>Cytophagales</taxon>
        <taxon>Flammeovirgaceae</taxon>
        <taxon>Algivirga</taxon>
    </lineage>
</organism>
<sequence length="307" mass="33733">MAGSSKKAIYGAIIANLAIAISKFVAASFTGASSMVSEGIHSLVDTGNGILLLYGIRQSHRPPTPQHPFGFGKELFFWSFVVAILIFALGGGVALYEGIHHLQHPKEIEDPIWNYVVLSAAILFEGSSLLVALREFKKLRGETPFFKALRDIKDTSTVAIVIEDTAACIGLLIALICVFLGDVTGNPYFDGAGSVLIGILLICVSTFFAMECKGLLVGEGLMQEDLQKIKNILEMDSRVEQHRAPLSMYLGPHQVLLNLDVDFRDELTAKEVEEAIDELEMNIKKAIPEVNRIYIEAERLLRSKNKK</sequence>
<dbReference type="EMBL" id="BAABJX010000042">
    <property type="protein sequence ID" value="GAA4841022.1"/>
    <property type="molecule type" value="Genomic_DNA"/>
</dbReference>
<evidence type="ECO:0000256" key="3">
    <source>
        <dbReference type="ARBA" id="ARBA00022692"/>
    </source>
</evidence>
<evidence type="ECO:0000256" key="1">
    <source>
        <dbReference type="ARBA" id="ARBA00004141"/>
    </source>
</evidence>
<evidence type="ECO:0000256" key="4">
    <source>
        <dbReference type="ARBA" id="ARBA00022989"/>
    </source>
</evidence>
<dbReference type="InterPro" id="IPR027469">
    <property type="entry name" value="Cation_efflux_TMD_sf"/>
</dbReference>
<dbReference type="InterPro" id="IPR040177">
    <property type="entry name" value="SLC30A9"/>
</dbReference>
<feature type="transmembrane region" description="Helical" evidence="6">
    <location>
        <begin position="9"/>
        <end position="29"/>
    </location>
</feature>
<dbReference type="Gene3D" id="1.20.1510.10">
    <property type="entry name" value="Cation efflux protein transmembrane domain"/>
    <property type="match status" value="1"/>
</dbReference>
<dbReference type="PANTHER" id="PTHR13414:SF9">
    <property type="entry name" value="PROTON-COUPLED ZINC ANTIPORTER SLC30A9, MITOCHONDRIAL"/>
    <property type="match status" value="1"/>
</dbReference>
<dbReference type="Proteomes" id="UP001500298">
    <property type="component" value="Unassembled WGS sequence"/>
</dbReference>
<dbReference type="PANTHER" id="PTHR13414">
    <property type="entry name" value="HUEL-CATION TRANSPORTER"/>
    <property type="match status" value="1"/>
</dbReference>
<accession>A0ABP9DHH4</accession>
<evidence type="ECO:0000259" key="7">
    <source>
        <dbReference type="Pfam" id="PF01545"/>
    </source>
</evidence>
<keyword evidence="3 6" id="KW-0812">Transmembrane</keyword>
<gene>
    <name evidence="8" type="ORF">GCM10023331_27520</name>
</gene>
<comment type="subcellular location">
    <subcellularLocation>
        <location evidence="1">Membrane</location>
        <topology evidence="1">Multi-pass membrane protein</topology>
    </subcellularLocation>
</comment>
<evidence type="ECO:0000256" key="5">
    <source>
        <dbReference type="ARBA" id="ARBA00023136"/>
    </source>
</evidence>
<feature type="transmembrane region" description="Helical" evidence="6">
    <location>
        <begin position="75"/>
        <end position="96"/>
    </location>
</feature>